<dbReference type="Gene3D" id="3.40.605.10">
    <property type="entry name" value="Aldehyde Dehydrogenase, Chain A, domain 1"/>
    <property type="match status" value="1"/>
</dbReference>
<accession>A0ABY4Z8Y6</accession>
<gene>
    <name evidence="4" type="ORF">NFX46_18045</name>
</gene>
<proteinExistence type="predicted"/>
<dbReference type="RefSeq" id="WP_252550598.1">
    <property type="nucleotide sequence ID" value="NZ_CP099468.1"/>
</dbReference>
<evidence type="ECO:0000313" key="5">
    <source>
        <dbReference type="Proteomes" id="UP001056374"/>
    </source>
</evidence>
<dbReference type="InterPro" id="IPR015590">
    <property type="entry name" value="Aldehyde_DH_dom"/>
</dbReference>
<dbReference type="InterPro" id="IPR016161">
    <property type="entry name" value="Ald_DH/histidinol_DH"/>
</dbReference>
<keyword evidence="1" id="KW-0560">Oxidoreductase</keyword>
<dbReference type="SUPFAM" id="SSF53720">
    <property type="entry name" value="ALDH-like"/>
    <property type="match status" value="1"/>
</dbReference>
<evidence type="ECO:0000313" key="4">
    <source>
        <dbReference type="EMBL" id="USQ85509.1"/>
    </source>
</evidence>
<reference evidence="4" key="1">
    <citation type="submission" date="2022-06" db="EMBL/GenBank/DDBJ databases">
        <title>Complete genome sequence of soil microorganisms Streptomyces sp. Qhu-M197 isolated from Alpine meadows habitats on the Tibetan Plateau.</title>
        <authorList>
            <person name="Zhang B."/>
            <person name="Xiang X."/>
            <person name="Fan J."/>
        </authorList>
    </citation>
    <scope>NUCLEOTIDE SEQUENCE</scope>
    <source>
        <strain evidence="4">Qhu-M197</strain>
    </source>
</reference>
<dbReference type="InterPro" id="IPR016163">
    <property type="entry name" value="Ald_DH_C"/>
</dbReference>
<evidence type="ECO:0000256" key="2">
    <source>
        <dbReference type="SAM" id="MobiDB-lite"/>
    </source>
</evidence>
<organism evidence="4 5">
    <name type="scientific">Streptomyces phaeoluteigriseus</name>
    <dbReference type="NCBI Taxonomy" id="114686"/>
    <lineage>
        <taxon>Bacteria</taxon>
        <taxon>Bacillati</taxon>
        <taxon>Actinomycetota</taxon>
        <taxon>Actinomycetes</taxon>
        <taxon>Kitasatosporales</taxon>
        <taxon>Streptomycetaceae</taxon>
        <taxon>Streptomyces</taxon>
        <taxon>Streptomyces aurantiacus group</taxon>
    </lineage>
</organism>
<evidence type="ECO:0000256" key="1">
    <source>
        <dbReference type="ARBA" id="ARBA00023002"/>
    </source>
</evidence>
<name>A0ABY4Z8Y6_9ACTN</name>
<dbReference type="EMBL" id="CP099468">
    <property type="protein sequence ID" value="USQ85509.1"/>
    <property type="molecule type" value="Genomic_DNA"/>
</dbReference>
<dbReference type="InterPro" id="IPR016162">
    <property type="entry name" value="Ald_DH_N"/>
</dbReference>
<dbReference type="Pfam" id="PF00171">
    <property type="entry name" value="Aldedh"/>
    <property type="match status" value="1"/>
</dbReference>
<dbReference type="Proteomes" id="UP001056374">
    <property type="component" value="Chromosome"/>
</dbReference>
<dbReference type="Gene3D" id="3.40.309.10">
    <property type="entry name" value="Aldehyde Dehydrogenase, Chain A, domain 2"/>
    <property type="match status" value="1"/>
</dbReference>
<evidence type="ECO:0000259" key="3">
    <source>
        <dbReference type="Pfam" id="PF00171"/>
    </source>
</evidence>
<feature type="domain" description="Aldehyde dehydrogenase" evidence="3">
    <location>
        <begin position="2"/>
        <end position="60"/>
    </location>
</feature>
<protein>
    <submittedName>
        <fullName evidence="4">Aldehyde dehydrogenase family protein</fullName>
    </submittedName>
</protein>
<feature type="region of interest" description="Disordered" evidence="2">
    <location>
        <begin position="60"/>
        <end position="86"/>
    </location>
</feature>
<sequence>MYTHDGIRTRRVGQALRFGGIWINAWGIKSEHFEQGGYQQSRIGVLCGPSAISEFQNLKSYAPPHRDSPTHRRTATVLRTAAPRQP</sequence>
<keyword evidence="5" id="KW-1185">Reference proteome</keyword>